<dbReference type="SUPFAM" id="SSF52218">
    <property type="entry name" value="Flavoproteins"/>
    <property type="match status" value="1"/>
</dbReference>
<proteinExistence type="inferred from homology"/>
<evidence type="ECO:0000313" key="8">
    <source>
        <dbReference type="EMBL" id="EXJ14464.1"/>
    </source>
</evidence>
<dbReference type="InterPro" id="IPR032623">
    <property type="entry name" value="FecR_N"/>
</dbReference>
<dbReference type="PROSITE" id="PS00201">
    <property type="entry name" value="FLAVODOXIN"/>
    <property type="match status" value="1"/>
</dbReference>
<dbReference type="InterPro" id="IPR008254">
    <property type="entry name" value="Flavodoxin/NO_synth"/>
</dbReference>
<dbReference type="EMBL" id="AONC01000040">
    <property type="protein sequence ID" value="EXJ14464.1"/>
    <property type="molecule type" value="Genomic_DNA"/>
</dbReference>
<dbReference type="STRING" id="1249627.D779_2605"/>
<protein>
    <submittedName>
        <fullName evidence="8">Flavodoxin 1</fullName>
    </submittedName>
</protein>
<evidence type="ECO:0000313" key="9">
    <source>
        <dbReference type="Proteomes" id="UP000019460"/>
    </source>
</evidence>
<keyword evidence="6" id="KW-0249">Electron transport</keyword>
<dbReference type="PANTHER" id="PTHR42809:SF1">
    <property type="entry name" value="FLAVODOXIN 1"/>
    <property type="match status" value="1"/>
</dbReference>
<dbReference type="InterPro" id="IPR001226">
    <property type="entry name" value="Flavodoxin_CS"/>
</dbReference>
<dbReference type="InterPro" id="IPR050619">
    <property type="entry name" value="Flavodoxin"/>
</dbReference>
<keyword evidence="5" id="KW-0288">FMN</keyword>
<dbReference type="SUPFAM" id="SSF88659">
    <property type="entry name" value="Sigma3 and sigma4 domains of RNA polymerase sigma factors"/>
    <property type="match status" value="1"/>
</dbReference>
<keyword evidence="4" id="KW-0285">Flavoprotein</keyword>
<dbReference type="InterPro" id="IPR010086">
    <property type="entry name" value="Flavodoxin_lc"/>
</dbReference>
<comment type="cofactor">
    <cofactor evidence="1">
        <name>FMN</name>
        <dbReference type="ChEBI" id="CHEBI:58210"/>
    </cofactor>
</comment>
<organism evidence="8 9">
    <name type="scientific">Imhoffiella purpurea</name>
    <dbReference type="NCBI Taxonomy" id="1249627"/>
    <lineage>
        <taxon>Bacteria</taxon>
        <taxon>Pseudomonadati</taxon>
        <taxon>Pseudomonadota</taxon>
        <taxon>Gammaproteobacteria</taxon>
        <taxon>Chromatiales</taxon>
        <taxon>Chromatiaceae</taxon>
        <taxon>Imhoffiella</taxon>
    </lineage>
</organism>
<dbReference type="InterPro" id="IPR013324">
    <property type="entry name" value="RNA_pol_sigma_r3/r4-like"/>
</dbReference>
<dbReference type="NCBIfam" id="TIGR01752">
    <property type="entry name" value="flav_long"/>
    <property type="match status" value="1"/>
</dbReference>
<evidence type="ECO:0000256" key="5">
    <source>
        <dbReference type="ARBA" id="ARBA00022643"/>
    </source>
</evidence>
<dbReference type="Proteomes" id="UP000019460">
    <property type="component" value="Unassembled WGS sequence"/>
</dbReference>
<dbReference type="Pfam" id="PF00258">
    <property type="entry name" value="Flavodoxin_1"/>
    <property type="match status" value="1"/>
</dbReference>
<dbReference type="eggNOG" id="COG0716">
    <property type="taxonomic scope" value="Bacteria"/>
</dbReference>
<keyword evidence="3" id="KW-0813">Transport</keyword>
<accession>W9V568</accession>
<feature type="domain" description="Flavodoxin-like" evidence="7">
    <location>
        <begin position="205"/>
        <end position="369"/>
    </location>
</feature>
<dbReference type="AlphaFoldDB" id="W9V568"/>
<comment type="similarity">
    <text evidence="2">Belongs to the flavodoxin family.</text>
</comment>
<evidence type="ECO:0000256" key="4">
    <source>
        <dbReference type="ARBA" id="ARBA00022630"/>
    </source>
</evidence>
<reference evidence="8 9" key="1">
    <citation type="submission" date="2012-11" db="EMBL/GenBank/DDBJ databases">
        <title>Genome assembly of Thiorhodococcus sp. AK35.</title>
        <authorList>
            <person name="Nupur N."/>
            <person name="Khatri I."/>
            <person name="Subramanian S."/>
            <person name="Pinnaka A."/>
        </authorList>
    </citation>
    <scope>NUCLEOTIDE SEQUENCE [LARGE SCALE GENOMIC DNA]</scope>
    <source>
        <strain evidence="8 9">AK35</strain>
    </source>
</reference>
<dbReference type="PANTHER" id="PTHR42809">
    <property type="entry name" value="FLAVODOXIN 2"/>
    <property type="match status" value="1"/>
</dbReference>
<evidence type="ECO:0000259" key="7">
    <source>
        <dbReference type="PROSITE" id="PS50902"/>
    </source>
</evidence>
<evidence type="ECO:0000256" key="6">
    <source>
        <dbReference type="ARBA" id="ARBA00022982"/>
    </source>
</evidence>
<evidence type="ECO:0000256" key="2">
    <source>
        <dbReference type="ARBA" id="ARBA00005267"/>
    </source>
</evidence>
<evidence type="ECO:0000256" key="1">
    <source>
        <dbReference type="ARBA" id="ARBA00001917"/>
    </source>
</evidence>
<comment type="caution">
    <text evidence="8">The sequence shown here is derived from an EMBL/GenBank/DDBJ whole genome shotgun (WGS) entry which is preliminary data.</text>
</comment>
<dbReference type="GO" id="GO:0009055">
    <property type="term" value="F:electron transfer activity"/>
    <property type="evidence" value="ECO:0007669"/>
    <property type="project" value="InterPro"/>
</dbReference>
<dbReference type="GO" id="GO:0010181">
    <property type="term" value="F:FMN binding"/>
    <property type="evidence" value="ECO:0007669"/>
    <property type="project" value="InterPro"/>
</dbReference>
<name>W9V568_9GAMM</name>
<dbReference type="Gene3D" id="3.40.50.360">
    <property type="match status" value="1"/>
</dbReference>
<dbReference type="PROSITE" id="PS50902">
    <property type="entry name" value="FLAVODOXIN_LIKE"/>
    <property type="match status" value="1"/>
</dbReference>
<gene>
    <name evidence="8" type="ORF">D779_2605</name>
</gene>
<evidence type="ECO:0000256" key="3">
    <source>
        <dbReference type="ARBA" id="ARBA00022448"/>
    </source>
</evidence>
<keyword evidence="9" id="KW-1185">Reference proteome</keyword>
<sequence length="382" mass="42404">MPTAMVHPLHNFAFYRLMDLAGADLGRDQGDAMSLQHFRVLRQTLEYLPPLDQQVWAWMRLDGLSYADIGKRHHLGETAVANRVKHLLFCASDDLRLAADGHGEPHGLPRLFAHAMKGRRRVVHHEALNWFARLATDEIAPSDSNAFHQWVSRSPQHVLAYRPARCALGRPESRRASATGGSTVSCTGARAPPTTHFERFSMSKIGIFYGSASGVTQSVAMKIRTRLGEDICDLYNMEEDFDDVDDMLKYDFLLFGCSTWGAGDVQSDWRDPLFEMSVDKPDFSGKTIALFGAGDCVDHGEHFVSALGILYDDFTRYGATLVGAIPTDGYTYKNSFAERDGKLVGLAFDDVNESGKTQGRLDTWIEAIRAHLPSSEAQTEAA</sequence>
<dbReference type="Pfam" id="PF16220">
    <property type="entry name" value="DUF4880"/>
    <property type="match status" value="1"/>
</dbReference>
<dbReference type="InterPro" id="IPR029039">
    <property type="entry name" value="Flavoprotein-like_sf"/>
</dbReference>